<dbReference type="InterPro" id="IPR013216">
    <property type="entry name" value="Methyltransf_11"/>
</dbReference>
<evidence type="ECO:0000259" key="2">
    <source>
        <dbReference type="Pfam" id="PF01408"/>
    </source>
</evidence>
<keyword evidence="1" id="KW-0808">Transferase</keyword>
<evidence type="ECO:0000256" key="1">
    <source>
        <dbReference type="ARBA" id="ARBA00022679"/>
    </source>
</evidence>
<dbReference type="GO" id="GO:0000166">
    <property type="term" value="F:nucleotide binding"/>
    <property type="evidence" value="ECO:0007669"/>
    <property type="project" value="InterPro"/>
</dbReference>
<feature type="domain" description="Gfo/Idh/MocA-like oxidoreductase N-terminal" evidence="2">
    <location>
        <begin position="5"/>
        <end position="121"/>
    </location>
</feature>
<dbReference type="GO" id="GO:0008757">
    <property type="term" value="F:S-adenosylmethionine-dependent methyltransferase activity"/>
    <property type="evidence" value="ECO:0007669"/>
    <property type="project" value="InterPro"/>
</dbReference>
<dbReference type="Gene3D" id="3.40.50.720">
    <property type="entry name" value="NAD(P)-binding Rossmann-like Domain"/>
    <property type="match status" value="1"/>
</dbReference>
<dbReference type="AlphaFoldDB" id="A0A4R7C8P6"/>
<dbReference type="CDD" id="cd02440">
    <property type="entry name" value="AdoMet_MTases"/>
    <property type="match status" value="1"/>
</dbReference>
<dbReference type="InterPro" id="IPR000683">
    <property type="entry name" value="Gfo/Idh/MocA-like_OxRdtase_N"/>
</dbReference>
<evidence type="ECO:0000259" key="4">
    <source>
        <dbReference type="Pfam" id="PF21390"/>
    </source>
</evidence>
<proteinExistence type="predicted"/>
<dbReference type="Gene3D" id="3.30.360.10">
    <property type="entry name" value="Dihydrodipicolinate Reductase, domain 2"/>
    <property type="match status" value="1"/>
</dbReference>
<dbReference type="RefSeq" id="WP_133769864.1">
    <property type="nucleotide sequence ID" value="NZ_SNZR01000011.1"/>
</dbReference>
<feature type="domain" description="Thiazolinyl imine reductase-like C-terminal" evidence="4">
    <location>
        <begin position="150"/>
        <end position="247"/>
    </location>
</feature>
<dbReference type="EMBL" id="SNZR01000011">
    <property type="protein sequence ID" value="TDR95020.1"/>
    <property type="molecule type" value="Genomic_DNA"/>
</dbReference>
<feature type="domain" description="Methyltransferase type 11" evidence="3">
    <location>
        <begin position="460"/>
        <end position="554"/>
    </location>
</feature>
<dbReference type="InterPro" id="IPR029063">
    <property type="entry name" value="SAM-dependent_MTases_sf"/>
</dbReference>
<dbReference type="Pfam" id="PF08241">
    <property type="entry name" value="Methyltransf_11"/>
    <property type="match status" value="1"/>
</dbReference>
<dbReference type="Pfam" id="PF21390">
    <property type="entry name" value="Irp3-like_C"/>
    <property type="match status" value="1"/>
</dbReference>
<gene>
    <name evidence="5" type="ORF">EV668_2312</name>
</gene>
<dbReference type="InterPro" id="IPR048655">
    <property type="entry name" value="Irp3-like_C"/>
</dbReference>
<dbReference type="OrthoDB" id="9777638at2"/>
<dbReference type="InterPro" id="IPR050447">
    <property type="entry name" value="Erg6_SMT_methyltransf"/>
</dbReference>
<evidence type="ECO:0000313" key="6">
    <source>
        <dbReference type="Proteomes" id="UP000295122"/>
    </source>
</evidence>
<dbReference type="NCBIfam" id="TIGR01761">
    <property type="entry name" value="thiaz-red"/>
    <property type="match status" value="1"/>
</dbReference>
<dbReference type="PANTHER" id="PTHR44068:SF11">
    <property type="entry name" value="GERANYL DIPHOSPHATE 2-C-METHYLTRANSFERASE"/>
    <property type="match status" value="1"/>
</dbReference>
<organism evidence="5 6">
    <name type="scientific">Enterovirga rhinocerotis</name>
    <dbReference type="NCBI Taxonomy" id="1339210"/>
    <lineage>
        <taxon>Bacteria</taxon>
        <taxon>Pseudomonadati</taxon>
        <taxon>Pseudomonadota</taxon>
        <taxon>Alphaproteobacteria</taxon>
        <taxon>Hyphomicrobiales</taxon>
        <taxon>Methylobacteriaceae</taxon>
        <taxon>Enterovirga</taxon>
    </lineage>
</organism>
<dbReference type="Gene3D" id="3.40.50.150">
    <property type="entry name" value="Vaccinia Virus protein VP39"/>
    <property type="match status" value="1"/>
</dbReference>
<protein>
    <submittedName>
        <fullName evidence="5">Thiazolinyl imide reductase</fullName>
    </submittedName>
</protein>
<dbReference type="SUPFAM" id="SSF51735">
    <property type="entry name" value="NAD(P)-binding Rossmann-fold domains"/>
    <property type="match status" value="1"/>
</dbReference>
<keyword evidence="6" id="KW-1185">Reference proteome</keyword>
<dbReference type="InterPro" id="IPR010091">
    <property type="entry name" value="Thiazolinyl_imide_reductase"/>
</dbReference>
<name>A0A4R7C8P6_9HYPH</name>
<dbReference type="SUPFAM" id="SSF53335">
    <property type="entry name" value="S-adenosyl-L-methionine-dependent methyltransferases"/>
    <property type="match status" value="1"/>
</dbReference>
<dbReference type="Proteomes" id="UP000295122">
    <property type="component" value="Unassembled WGS sequence"/>
</dbReference>
<evidence type="ECO:0000259" key="3">
    <source>
        <dbReference type="Pfam" id="PF08241"/>
    </source>
</evidence>
<evidence type="ECO:0000313" key="5">
    <source>
        <dbReference type="EMBL" id="TDR95020.1"/>
    </source>
</evidence>
<dbReference type="Pfam" id="PF01408">
    <property type="entry name" value="GFO_IDH_MocA"/>
    <property type="match status" value="1"/>
</dbReference>
<sequence length="673" mass="70896">MRPLRLAVCGARFGEVYLKALADGVPGIVLSGVLARGSARARRLAAHLGVPLWQEVSEAVAASDAAAVVVRSAASGGSGTALASAFLEAGLPVLMEHPLHPAELQRLLDLAARRGVRLHVNSVYPHLPAARHFIAAARAWRDVPREEGMPAYAQLTTSRQLLYSALDVLARALGGLGDFRLERPAGMAEGQPFAVLEGTAGGLPLGLRLQSYLDPRDADQHSLAMHHIVLGGPEGSLSLASSFGPVVRSRPLYVPGYADGACSILLDEEGPAEAAAYLDSPMLAVEAAAPLTGRAALREALPGAVAVALADFAREIGGGPDAERQSPAALMEVSRAWQIAGQTAGPPALRPLAPPWPPGRIGLAAPTAPVPPVASPPPDEAPTPDAMLEINTRVYAELDRLLSARGMAGQALFMNWGYVPDVGEVGEAAFAPPPHHPQQPQWRLVLEVLGQAVPEDADVLDVGCGRGGALVVLARQFACGSLSGLDIGEANIAHCRRHPDLASARFQRGDACRLPYPDASFDVVVNIESSCAYPDFPAFLRHVRRVLRPDGCLVLADLVPAEAEPAMREGWAAHGFILRQERDLTAGVLRGRKAGAGAEDTVFDRLADATPELAAFLDTYRAGPGTPMYRALDEGRVSYRLYRLERSGSPIPADPPPLPDRGAMLRGLLAAAL</sequence>
<dbReference type="PANTHER" id="PTHR44068">
    <property type="entry name" value="ZGC:194242"/>
    <property type="match status" value="1"/>
</dbReference>
<reference evidence="5 6" key="1">
    <citation type="submission" date="2019-03" db="EMBL/GenBank/DDBJ databases">
        <title>Genomic Encyclopedia of Type Strains, Phase IV (KMG-IV): sequencing the most valuable type-strain genomes for metagenomic binning, comparative biology and taxonomic classification.</title>
        <authorList>
            <person name="Goeker M."/>
        </authorList>
    </citation>
    <scope>NUCLEOTIDE SEQUENCE [LARGE SCALE GENOMIC DNA]</scope>
    <source>
        <strain evidence="5 6">DSM 25903</strain>
    </source>
</reference>
<comment type="caution">
    <text evidence="5">The sequence shown here is derived from an EMBL/GenBank/DDBJ whole genome shotgun (WGS) entry which is preliminary data.</text>
</comment>
<accession>A0A4R7C8P6</accession>
<dbReference type="InterPro" id="IPR036291">
    <property type="entry name" value="NAD(P)-bd_dom_sf"/>
</dbReference>